<evidence type="ECO:0000256" key="1">
    <source>
        <dbReference type="ARBA" id="ARBA00022801"/>
    </source>
</evidence>
<keyword evidence="1 4" id="KW-0378">Hydrolase</keyword>
<evidence type="ECO:0000313" key="5">
    <source>
        <dbReference type="Proteomes" id="UP001597393"/>
    </source>
</evidence>
<dbReference type="PANTHER" id="PTHR43283">
    <property type="entry name" value="BETA-LACTAMASE-RELATED"/>
    <property type="match status" value="1"/>
</dbReference>
<dbReference type="GO" id="GO:0016787">
    <property type="term" value="F:hydrolase activity"/>
    <property type="evidence" value="ECO:0007669"/>
    <property type="project" value="UniProtKB-KW"/>
</dbReference>
<dbReference type="Pfam" id="PF00144">
    <property type="entry name" value="Beta-lactamase"/>
    <property type="match status" value="1"/>
</dbReference>
<dbReference type="EC" id="3.-.-.-" evidence="4"/>
<dbReference type="RefSeq" id="WP_380868177.1">
    <property type="nucleotide sequence ID" value="NZ_JBHUMA010000004.1"/>
</dbReference>
<organism evidence="4 5">
    <name type="scientific">Sphingobacterium corticis</name>
    <dbReference type="NCBI Taxonomy" id="1812823"/>
    <lineage>
        <taxon>Bacteria</taxon>
        <taxon>Pseudomonadati</taxon>
        <taxon>Bacteroidota</taxon>
        <taxon>Sphingobacteriia</taxon>
        <taxon>Sphingobacteriales</taxon>
        <taxon>Sphingobacteriaceae</taxon>
        <taxon>Sphingobacterium</taxon>
    </lineage>
</organism>
<dbReference type="InterPro" id="IPR050789">
    <property type="entry name" value="Diverse_Enzym_Activities"/>
</dbReference>
<dbReference type="PANTHER" id="PTHR43283:SF11">
    <property type="entry name" value="BETA-LACTAMASE-RELATED DOMAIN-CONTAINING PROTEIN"/>
    <property type="match status" value="1"/>
</dbReference>
<keyword evidence="2" id="KW-0732">Signal</keyword>
<dbReference type="SUPFAM" id="SSF56601">
    <property type="entry name" value="beta-lactamase/transpeptidase-like"/>
    <property type="match status" value="1"/>
</dbReference>
<proteinExistence type="predicted"/>
<reference evidence="5" key="1">
    <citation type="journal article" date="2019" name="Int. J. Syst. Evol. Microbiol.">
        <title>The Global Catalogue of Microorganisms (GCM) 10K type strain sequencing project: providing services to taxonomists for standard genome sequencing and annotation.</title>
        <authorList>
            <consortium name="The Broad Institute Genomics Platform"/>
            <consortium name="The Broad Institute Genome Sequencing Center for Infectious Disease"/>
            <person name="Wu L."/>
            <person name="Ma J."/>
        </authorList>
    </citation>
    <scope>NUCLEOTIDE SEQUENCE [LARGE SCALE GENOMIC DNA]</scope>
    <source>
        <strain evidence="5">KCTC 42248</strain>
    </source>
</reference>
<evidence type="ECO:0000313" key="4">
    <source>
        <dbReference type="EMBL" id="MFD2598352.1"/>
    </source>
</evidence>
<dbReference type="Gene3D" id="3.40.710.10">
    <property type="entry name" value="DD-peptidase/beta-lactamase superfamily"/>
    <property type="match status" value="1"/>
</dbReference>
<protein>
    <submittedName>
        <fullName evidence="4">Serine hydrolase domain-containing protein</fullName>
        <ecNumber evidence="4">3.-.-.-</ecNumber>
    </submittedName>
</protein>
<feature type="domain" description="Beta-lactamase-related" evidence="3">
    <location>
        <begin position="199"/>
        <end position="552"/>
    </location>
</feature>
<dbReference type="EMBL" id="JBHUMA010000004">
    <property type="protein sequence ID" value="MFD2598352.1"/>
    <property type="molecule type" value="Genomic_DNA"/>
</dbReference>
<name>A0ABW5NJD9_9SPHI</name>
<feature type="chain" id="PRO_5045183237" evidence="2">
    <location>
        <begin position="21"/>
        <end position="572"/>
    </location>
</feature>
<feature type="signal peptide" evidence="2">
    <location>
        <begin position="1"/>
        <end position="20"/>
    </location>
</feature>
<sequence>MKTKFLILCALFAYAQSVMAQSSAYFVNRTELIADKDNFLPIADLGDAKIALISTSQKKYAAFQEQISRYAPVSSYDLSNYRKGISNTNVLIIIGERAEFKADFWERMRNAASKGKKVIFCELGDSRFGFSAGLTSNMIYLKNQNTNSIAQRDLAMSVFGGMAITQGSNKRSQTRLQYADGNEQPIGLDISKMTRKIDAVANEAINEHATPGLVVMVVKSGRVLLEKSYGFHTYDNKERTDKDDIFDLASVSKISATTPLIMHLYEQHKIQLDSTLGFYLPAAKNTNKAKTTLRTVLLHEGGFEPYIPFYRALKTGDISRTRSSTHQVQLADQAFLKNGYYENIMWPRMLASPIRNAGQYVYSDISMYAMKEVAETVTGKPIDVYLEDWLYKRIGMQTIGYNPRKRFPKTKIVPTENDTVFRKELIQGFVHDQGAAMANGVAGHAGLFASATDLAIYGQMLLNRGTYGGVRYFNPATVDLFTSRQSKSSRRGLGFDRYDLDASKAYPSRFANESVYGHTGFTGTCLWIDPKHQLVYIFLSNRVYPDVSNKLYDLNIRSRIQDAIYETLNDAK</sequence>
<comment type="caution">
    <text evidence="4">The sequence shown here is derived from an EMBL/GenBank/DDBJ whole genome shotgun (WGS) entry which is preliminary data.</text>
</comment>
<accession>A0ABW5NJD9</accession>
<keyword evidence="5" id="KW-1185">Reference proteome</keyword>
<dbReference type="Proteomes" id="UP001597393">
    <property type="component" value="Unassembled WGS sequence"/>
</dbReference>
<evidence type="ECO:0000259" key="3">
    <source>
        <dbReference type="Pfam" id="PF00144"/>
    </source>
</evidence>
<gene>
    <name evidence="4" type="ORF">ACFSQ3_05250</name>
</gene>
<dbReference type="InterPro" id="IPR001466">
    <property type="entry name" value="Beta-lactam-related"/>
</dbReference>
<dbReference type="InterPro" id="IPR012338">
    <property type="entry name" value="Beta-lactam/transpept-like"/>
</dbReference>
<evidence type="ECO:0000256" key="2">
    <source>
        <dbReference type="SAM" id="SignalP"/>
    </source>
</evidence>